<evidence type="ECO:0000313" key="3">
    <source>
        <dbReference type="Proteomes" id="UP001283361"/>
    </source>
</evidence>
<comment type="caution">
    <text evidence="2">The sequence shown here is derived from an EMBL/GenBank/DDBJ whole genome shotgun (WGS) entry which is preliminary data.</text>
</comment>
<evidence type="ECO:0000313" key="2">
    <source>
        <dbReference type="EMBL" id="KAK3790114.1"/>
    </source>
</evidence>
<keyword evidence="3" id="KW-1185">Reference proteome</keyword>
<evidence type="ECO:0000256" key="1">
    <source>
        <dbReference type="SAM" id="MobiDB-lite"/>
    </source>
</evidence>
<accession>A0AAE1ALW8</accession>
<reference evidence="2" key="1">
    <citation type="journal article" date="2023" name="G3 (Bethesda)">
        <title>A reference genome for the long-term kleptoplast-retaining sea slug Elysia crispata morphotype clarki.</title>
        <authorList>
            <person name="Eastman K.E."/>
            <person name="Pendleton A.L."/>
            <person name="Shaikh M.A."/>
            <person name="Suttiyut T."/>
            <person name="Ogas R."/>
            <person name="Tomko P."/>
            <person name="Gavelis G."/>
            <person name="Widhalm J.R."/>
            <person name="Wisecaver J.H."/>
        </authorList>
    </citation>
    <scope>NUCLEOTIDE SEQUENCE</scope>
    <source>
        <strain evidence="2">ECLA1</strain>
    </source>
</reference>
<dbReference type="EMBL" id="JAWDGP010001574">
    <property type="protein sequence ID" value="KAK3790114.1"/>
    <property type="molecule type" value="Genomic_DNA"/>
</dbReference>
<feature type="compositionally biased region" description="Basic and acidic residues" evidence="1">
    <location>
        <begin position="47"/>
        <end position="62"/>
    </location>
</feature>
<dbReference type="Proteomes" id="UP001283361">
    <property type="component" value="Unassembled WGS sequence"/>
</dbReference>
<feature type="compositionally biased region" description="Basic and acidic residues" evidence="1">
    <location>
        <begin position="79"/>
        <end position="90"/>
    </location>
</feature>
<organism evidence="2 3">
    <name type="scientific">Elysia crispata</name>
    <name type="common">lettuce slug</name>
    <dbReference type="NCBI Taxonomy" id="231223"/>
    <lineage>
        <taxon>Eukaryota</taxon>
        <taxon>Metazoa</taxon>
        <taxon>Spiralia</taxon>
        <taxon>Lophotrochozoa</taxon>
        <taxon>Mollusca</taxon>
        <taxon>Gastropoda</taxon>
        <taxon>Heterobranchia</taxon>
        <taxon>Euthyneura</taxon>
        <taxon>Panpulmonata</taxon>
        <taxon>Sacoglossa</taxon>
        <taxon>Placobranchoidea</taxon>
        <taxon>Plakobranchidae</taxon>
        <taxon>Elysia</taxon>
    </lineage>
</organism>
<proteinExistence type="predicted"/>
<sequence>MSQYKFCTGPTNLLDLAGLNFNGSPENLSDKGILYVGGGKRTETKAKARVKGVEIESEERGGTRTVHTNTSDKGGNATPREDVRRMLGGC</sequence>
<name>A0AAE1ALW8_9GAST</name>
<gene>
    <name evidence="2" type="ORF">RRG08_057080</name>
</gene>
<feature type="region of interest" description="Disordered" evidence="1">
    <location>
        <begin position="47"/>
        <end position="90"/>
    </location>
</feature>
<protein>
    <submittedName>
        <fullName evidence="2">Uncharacterized protein</fullName>
    </submittedName>
</protein>
<dbReference type="AlphaFoldDB" id="A0AAE1ALW8"/>